<evidence type="ECO:0000256" key="2">
    <source>
        <dbReference type="ARBA" id="ARBA00023082"/>
    </source>
</evidence>
<reference evidence="8" key="2">
    <citation type="submission" date="2021-04" db="EMBL/GenBank/DDBJ databases">
        <authorList>
            <person name="Gilroy R."/>
        </authorList>
    </citation>
    <scope>NUCLEOTIDE SEQUENCE</scope>
    <source>
        <strain evidence="8">CHK187-11901</strain>
    </source>
</reference>
<dbReference type="AlphaFoldDB" id="A0A9D2SVL5"/>
<dbReference type="PIRSF" id="PIRSF000770">
    <property type="entry name" value="RNA_pol_sigma-SigE/K"/>
    <property type="match status" value="1"/>
</dbReference>
<dbReference type="PANTHER" id="PTHR30603">
    <property type="entry name" value="RNA POLYMERASE SIGMA FACTOR RPO"/>
    <property type="match status" value="1"/>
</dbReference>
<dbReference type="InterPro" id="IPR007627">
    <property type="entry name" value="RNA_pol_sigma70_r2"/>
</dbReference>
<dbReference type="Gene3D" id="1.20.120.1810">
    <property type="match status" value="1"/>
</dbReference>
<keyword evidence="4 5" id="KW-0804">Transcription</keyword>
<feature type="domain" description="RNA polymerase sigma-70" evidence="6">
    <location>
        <begin position="66"/>
        <end position="79"/>
    </location>
</feature>
<dbReference type="Gene3D" id="1.10.10.10">
    <property type="entry name" value="Winged helix-like DNA-binding domain superfamily/Winged helix DNA-binding domain"/>
    <property type="match status" value="2"/>
</dbReference>
<dbReference type="InterPro" id="IPR014284">
    <property type="entry name" value="RNA_pol_sigma-70_dom"/>
</dbReference>
<dbReference type="InterPro" id="IPR007630">
    <property type="entry name" value="RNA_pol_sigma70_r4"/>
</dbReference>
<dbReference type="NCBIfam" id="TIGR02980">
    <property type="entry name" value="SigBFG"/>
    <property type="match status" value="1"/>
</dbReference>
<evidence type="ECO:0000259" key="7">
    <source>
        <dbReference type="PROSITE" id="PS00716"/>
    </source>
</evidence>
<dbReference type="NCBIfam" id="TIGR02937">
    <property type="entry name" value="sigma70-ECF"/>
    <property type="match status" value="1"/>
</dbReference>
<evidence type="ECO:0000313" key="9">
    <source>
        <dbReference type="Proteomes" id="UP000823896"/>
    </source>
</evidence>
<gene>
    <name evidence="8" type="ORF">H9702_06715</name>
</gene>
<evidence type="ECO:0000259" key="6">
    <source>
        <dbReference type="PROSITE" id="PS00715"/>
    </source>
</evidence>
<dbReference type="InterPro" id="IPR036388">
    <property type="entry name" value="WH-like_DNA-bd_sf"/>
</dbReference>
<dbReference type="PROSITE" id="PS00715">
    <property type="entry name" value="SIGMA70_1"/>
    <property type="match status" value="1"/>
</dbReference>
<dbReference type="GO" id="GO:0003677">
    <property type="term" value="F:DNA binding"/>
    <property type="evidence" value="ECO:0007669"/>
    <property type="project" value="UniProtKB-KW"/>
</dbReference>
<keyword evidence="3 5" id="KW-0238">DNA-binding</keyword>
<dbReference type="GO" id="GO:0006352">
    <property type="term" value="P:DNA-templated transcription initiation"/>
    <property type="evidence" value="ECO:0007669"/>
    <property type="project" value="InterPro"/>
</dbReference>
<dbReference type="InterPro" id="IPR000943">
    <property type="entry name" value="RNA_pol_sigma70"/>
</dbReference>
<keyword evidence="1 5" id="KW-0805">Transcription regulation</keyword>
<dbReference type="Proteomes" id="UP000823896">
    <property type="component" value="Unassembled WGS sequence"/>
</dbReference>
<proteinExistence type="inferred from homology"/>
<accession>A0A9D2SVL5</accession>
<dbReference type="Pfam" id="PF04542">
    <property type="entry name" value="Sigma70_r2"/>
    <property type="match status" value="1"/>
</dbReference>
<evidence type="ECO:0000313" key="8">
    <source>
        <dbReference type="EMBL" id="HJC36807.1"/>
    </source>
</evidence>
<evidence type="ECO:0000256" key="1">
    <source>
        <dbReference type="ARBA" id="ARBA00023015"/>
    </source>
</evidence>
<feature type="domain" description="RNA polymerase sigma-70" evidence="7">
    <location>
        <begin position="227"/>
        <end position="253"/>
    </location>
</feature>
<comment type="caution">
    <text evidence="8">The sequence shown here is derived from an EMBL/GenBank/DDBJ whole genome shotgun (WGS) entry which is preliminary data.</text>
</comment>
<sequence>MSRYKVVISGLSTDHLHVLSNEQMNELFKKYQDGDAQAKEELICGNLKLVLSIVQRFAARCDNMDDLFQVGCIGLVKAIDHFDLAHQVRFSTYAVPMIMGEIRRYLRDNSVIRVSRHLKDLAYQIFRLKEAYVHEHRHEPSLAWLAQQCGAKEKDVADALDACQSVLSIFEPIYSSDGDELYLLDQIKDEHDEIARERDLISLHASMHVLNEREKDIIRRRYYEDQTQMEIAGELGISQAQVSRLEKNAIRSLRDQMEQ</sequence>
<comment type="function">
    <text evidence="5">Sigma factors are initiation factors that promote the attachment of RNA polymerase to specific initiation sites and are then released.</text>
</comment>
<organism evidence="8 9">
    <name type="scientific">Candidatus Merdibacter merdavium</name>
    <dbReference type="NCBI Taxonomy" id="2838692"/>
    <lineage>
        <taxon>Bacteria</taxon>
        <taxon>Bacillati</taxon>
        <taxon>Bacillota</taxon>
        <taxon>Erysipelotrichia</taxon>
        <taxon>Erysipelotrichales</taxon>
        <taxon>Erysipelotrichaceae</taxon>
        <taxon>Merdibacter</taxon>
    </lineage>
</organism>
<dbReference type="PRINTS" id="PR00046">
    <property type="entry name" value="SIGMA70FCT"/>
</dbReference>
<dbReference type="CDD" id="cd06171">
    <property type="entry name" value="Sigma70_r4"/>
    <property type="match status" value="1"/>
</dbReference>
<dbReference type="InterPro" id="IPR014322">
    <property type="entry name" value="RNA_pol_sigma-B/F/G"/>
</dbReference>
<evidence type="ECO:0000256" key="4">
    <source>
        <dbReference type="ARBA" id="ARBA00023163"/>
    </source>
</evidence>
<dbReference type="Pfam" id="PF04545">
    <property type="entry name" value="Sigma70_r4"/>
    <property type="match status" value="1"/>
</dbReference>
<dbReference type="InterPro" id="IPR013325">
    <property type="entry name" value="RNA_pol_sigma_r2"/>
</dbReference>
<keyword evidence="2 5" id="KW-0731">Sigma factor</keyword>
<dbReference type="PROSITE" id="PS00716">
    <property type="entry name" value="SIGMA70_2"/>
    <property type="match status" value="1"/>
</dbReference>
<dbReference type="GO" id="GO:0016987">
    <property type="term" value="F:sigma factor activity"/>
    <property type="evidence" value="ECO:0007669"/>
    <property type="project" value="UniProtKB-KW"/>
</dbReference>
<protein>
    <recommendedName>
        <fullName evidence="5">RNA polymerase sigma factor</fullName>
    </recommendedName>
</protein>
<name>A0A9D2SVL5_9FIRM</name>
<evidence type="ECO:0000256" key="5">
    <source>
        <dbReference type="RuleBase" id="RU362124"/>
    </source>
</evidence>
<dbReference type="SUPFAM" id="SSF88946">
    <property type="entry name" value="Sigma2 domain of RNA polymerase sigma factors"/>
    <property type="match status" value="1"/>
</dbReference>
<dbReference type="InterPro" id="IPR050239">
    <property type="entry name" value="Sigma-70_RNA_pol_init_factors"/>
</dbReference>
<dbReference type="PANTHER" id="PTHR30603:SF17">
    <property type="entry name" value="RNA POLYMERASE SIGMA-G FACTOR"/>
    <property type="match status" value="1"/>
</dbReference>
<dbReference type="InterPro" id="IPR013324">
    <property type="entry name" value="RNA_pol_sigma_r3/r4-like"/>
</dbReference>
<comment type="similarity">
    <text evidence="5">Belongs to the sigma-70 factor family.</text>
</comment>
<reference evidence="8" key="1">
    <citation type="journal article" date="2021" name="PeerJ">
        <title>Extensive microbial diversity within the chicken gut microbiome revealed by metagenomics and culture.</title>
        <authorList>
            <person name="Gilroy R."/>
            <person name="Ravi A."/>
            <person name="Getino M."/>
            <person name="Pursley I."/>
            <person name="Horton D.L."/>
            <person name="Alikhan N.F."/>
            <person name="Baker D."/>
            <person name="Gharbi K."/>
            <person name="Hall N."/>
            <person name="Watson M."/>
            <person name="Adriaenssens E.M."/>
            <person name="Foster-Nyarko E."/>
            <person name="Jarju S."/>
            <person name="Secka A."/>
            <person name="Antonio M."/>
            <person name="Oren A."/>
            <person name="Chaudhuri R.R."/>
            <person name="La Ragione R."/>
            <person name="Hildebrand F."/>
            <person name="Pallen M.J."/>
        </authorList>
    </citation>
    <scope>NUCLEOTIDE SEQUENCE</scope>
    <source>
        <strain evidence="8">CHK187-11901</strain>
    </source>
</reference>
<evidence type="ECO:0000256" key="3">
    <source>
        <dbReference type="ARBA" id="ARBA00023125"/>
    </source>
</evidence>
<dbReference type="EMBL" id="DWWM01000042">
    <property type="protein sequence ID" value="HJC36807.1"/>
    <property type="molecule type" value="Genomic_DNA"/>
</dbReference>
<dbReference type="SUPFAM" id="SSF88659">
    <property type="entry name" value="Sigma3 and sigma4 domains of RNA polymerase sigma factors"/>
    <property type="match status" value="2"/>
</dbReference>